<name>A0AAD9I1H6_9PEZI</name>
<feature type="compositionally biased region" description="Low complexity" evidence="1">
    <location>
        <begin position="120"/>
        <end position="142"/>
    </location>
</feature>
<reference evidence="2" key="1">
    <citation type="journal article" date="2023" name="Mol. Plant Microbe Interact.">
        <title>Elucidating the Obligate Nature and Biological Capacity of an Invasive Fungal Corn Pathogen.</title>
        <authorList>
            <person name="MacCready J.S."/>
            <person name="Roggenkamp E.M."/>
            <person name="Gdanetz K."/>
            <person name="Chilvers M.I."/>
        </authorList>
    </citation>
    <scope>NUCLEOTIDE SEQUENCE</scope>
    <source>
        <strain evidence="2">PM02</strain>
    </source>
</reference>
<feature type="region of interest" description="Disordered" evidence="1">
    <location>
        <begin position="1"/>
        <end position="38"/>
    </location>
</feature>
<keyword evidence="3" id="KW-1185">Reference proteome</keyword>
<dbReference type="AlphaFoldDB" id="A0AAD9I1H6"/>
<comment type="caution">
    <text evidence="2">The sequence shown here is derived from an EMBL/GenBank/DDBJ whole genome shotgun (WGS) entry which is preliminary data.</text>
</comment>
<evidence type="ECO:0000313" key="2">
    <source>
        <dbReference type="EMBL" id="KAK2069503.1"/>
    </source>
</evidence>
<feature type="compositionally biased region" description="Low complexity" evidence="1">
    <location>
        <begin position="1"/>
        <end position="14"/>
    </location>
</feature>
<dbReference type="Proteomes" id="UP001217918">
    <property type="component" value="Unassembled WGS sequence"/>
</dbReference>
<accession>A0AAD9I1H6</accession>
<protein>
    <submittedName>
        <fullName evidence="2">Uncharacterized protein</fullName>
    </submittedName>
</protein>
<proteinExistence type="predicted"/>
<organism evidence="2 3">
    <name type="scientific">Phyllachora maydis</name>
    <dbReference type="NCBI Taxonomy" id="1825666"/>
    <lineage>
        <taxon>Eukaryota</taxon>
        <taxon>Fungi</taxon>
        <taxon>Dikarya</taxon>
        <taxon>Ascomycota</taxon>
        <taxon>Pezizomycotina</taxon>
        <taxon>Sordariomycetes</taxon>
        <taxon>Sordariomycetidae</taxon>
        <taxon>Phyllachorales</taxon>
        <taxon>Phyllachoraceae</taxon>
        <taxon>Phyllachora</taxon>
    </lineage>
</organism>
<evidence type="ECO:0000313" key="3">
    <source>
        <dbReference type="Proteomes" id="UP001217918"/>
    </source>
</evidence>
<gene>
    <name evidence="2" type="ORF">P8C59_004082</name>
</gene>
<evidence type="ECO:0000256" key="1">
    <source>
        <dbReference type="SAM" id="MobiDB-lite"/>
    </source>
</evidence>
<feature type="region of interest" description="Disordered" evidence="1">
    <location>
        <begin position="90"/>
        <end position="142"/>
    </location>
</feature>
<dbReference type="EMBL" id="JAQQPM010000003">
    <property type="protein sequence ID" value="KAK2069503.1"/>
    <property type="molecule type" value="Genomic_DNA"/>
</dbReference>
<sequence>MSSTLSSRLSVNSTGKAAGVSDSQDSIRSGKDNKSRWRGKMHKIIDWVTVSEPSTQALTQHKIRTFQQAGVSLNDPQAKGKLHLPMGQIPATAIKPDGSGPSPEEVARTTVALSRKTRPSCSSRRTFLSRSSASSSGFSESW</sequence>